<evidence type="ECO:0008006" key="4">
    <source>
        <dbReference type="Google" id="ProtNLM"/>
    </source>
</evidence>
<accession>A0A5C7AQW2</accession>
<name>A0A5C7AQW2_9FLAO</name>
<feature type="transmembrane region" description="Helical" evidence="1">
    <location>
        <begin position="38"/>
        <end position="58"/>
    </location>
</feature>
<keyword evidence="3" id="KW-1185">Reference proteome</keyword>
<feature type="transmembrane region" description="Helical" evidence="1">
    <location>
        <begin position="6"/>
        <end position="26"/>
    </location>
</feature>
<sequence>MPLQILRWYALVSFGVFLGVQGLKHLSINSPKWVFNHLNDFLLIPLVATFALHVVWFLKKDPCIRLNAFTIFSLVLLFSVVFEWYLPNQSYRYTADSYDLLAYSLGGVVFFLLQKVD</sequence>
<gene>
    <name evidence="2" type="ORF">ES711_02145</name>
</gene>
<protein>
    <recommendedName>
        <fullName evidence="4">Magnesium citrate secondary transporter</fullName>
    </recommendedName>
</protein>
<keyword evidence="1" id="KW-0812">Transmembrane</keyword>
<reference evidence="2 3" key="1">
    <citation type="submission" date="2019-08" db="EMBL/GenBank/DDBJ databases">
        <title>Genome sequence of Gelidibacter salicanalis IC162T.</title>
        <authorList>
            <person name="Bowman J.P."/>
        </authorList>
    </citation>
    <scope>NUCLEOTIDE SEQUENCE [LARGE SCALE GENOMIC DNA]</scope>
    <source>
        <strain evidence="2 3">IC162</strain>
    </source>
</reference>
<feature type="transmembrane region" description="Helical" evidence="1">
    <location>
        <begin position="64"/>
        <end position="86"/>
    </location>
</feature>
<keyword evidence="1" id="KW-1133">Transmembrane helix</keyword>
<proteinExistence type="predicted"/>
<dbReference type="Proteomes" id="UP000321734">
    <property type="component" value="Unassembled WGS sequence"/>
</dbReference>
<keyword evidence="1" id="KW-0472">Membrane</keyword>
<dbReference type="AlphaFoldDB" id="A0A5C7AQW2"/>
<organism evidence="2 3">
    <name type="scientific">Gelidibacter salicanalis</name>
    <dbReference type="NCBI Taxonomy" id="291193"/>
    <lineage>
        <taxon>Bacteria</taxon>
        <taxon>Pseudomonadati</taxon>
        <taxon>Bacteroidota</taxon>
        <taxon>Flavobacteriia</taxon>
        <taxon>Flavobacteriales</taxon>
        <taxon>Flavobacteriaceae</taxon>
        <taxon>Gelidibacter</taxon>
    </lineage>
</organism>
<evidence type="ECO:0000313" key="3">
    <source>
        <dbReference type="Proteomes" id="UP000321734"/>
    </source>
</evidence>
<evidence type="ECO:0000256" key="1">
    <source>
        <dbReference type="SAM" id="Phobius"/>
    </source>
</evidence>
<dbReference type="OrthoDB" id="1447802at2"/>
<dbReference type="RefSeq" id="WP_146889277.1">
    <property type="nucleotide sequence ID" value="NZ_VORX01000001.1"/>
</dbReference>
<feature type="transmembrane region" description="Helical" evidence="1">
    <location>
        <begin position="98"/>
        <end position="116"/>
    </location>
</feature>
<comment type="caution">
    <text evidence="2">The sequence shown here is derived from an EMBL/GenBank/DDBJ whole genome shotgun (WGS) entry which is preliminary data.</text>
</comment>
<dbReference type="EMBL" id="VORX01000001">
    <property type="protein sequence ID" value="TXE10731.1"/>
    <property type="molecule type" value="Genomic_DNA"/>
</dbReference>
<evidence type="ECO:0000313" key="2">
    <source>
        <dbReference type="EMBL" id="TXE10731.1"/>
    </source>
</evidence>